<dbReference type="InterPro" id="IPR022337">
    <property type="entry name" value="Inositol_monophosphatase_SuhB"/>
</dbReference>
<organism evidence="5 6">
    <name type="scientific">Chelativorans salis</name>
    <dbReference type="NCBI Taxonomy" id="2978478"/>
    <lineage>
        <taxon>Bacteria</taxon>
        <taxon>Pseudomonadati</taxon>
        <taxon>Pseudomonadota</taxon>
        <taxon>Alphaproteobacteria</taxon>
        <taxon>Hyphomicrobiales</taxon>
        <taxon>Phyllobacteriaceae</taxon>
        <taxon>Chelativorans</taxon>
    </lineage>
</organism>
<dbReference type="PANTHER" id="PTHR20854:SF4">
    <property type="entry name" value="INOSITOL-1-MONOPHOSPHATASE-RELATED"/>
    <property type="match status" value="1"/>
</dbReference>
<keyword evidence="6" id="KW-1185">Reference proteome</keyword>
<dbReference type="CDD" id="cd01643">
    <property type="entry name" value="Bacterial_IMPase_like_2"/>
    <property type="match status" value="1"/>
</dbReference>
<accession>A0ABT2LVT7</accession>
<dbReference type="PRINTS" id="PR00377">
    <property type="entry name" value="IMPHPHTASES"/>
</dbReference>
<reference evidence="5 6" key="1">
    <citation type="submission" date="2022-09" db="EMBL/GenBank/DDBJ databases">
        <title>Chelativorans salina sp. nov., a novel slightly halophilic bacterium isolated from a saline lake sediment enrichment.</title>
        <authorList>
            <person name="Gao L."/>
            <person name="Fang B.-Z."/>
            <person name="Li W.-J."/>
        </authorList>
    </citation>
    <scope>NUCLEOTIDE SEQUENCE [LARGE SCALE GENOMIC DNA]</scope>
    <source>
        <strain evidence="5 6">EGI FJ00035</strain>
    </source>
</reference>
<protein>
    <submittedName>
        <fullName evidence="5">Inositol monophosphatase family protein</fullName>
    </submittedName>
</protein>
<dbReference type="PANTHER" id="PTHR20854">
    <property type="entry name" value="INOSITOL MONOPHOSPHATASE"/>
    <property type="match status" value="1"/>
</dbReference>
<keyword evidence="2" id="KW-0479">Metal-binding</keyword>
<dbReference type="InterPro" id="IPR020583">
    <property type="entry name" value="Inositol_monoP_metal-BS"/>
</dbReference>
<evidence type="ECO:0000256" key="3">
    <source>
        <dbReference type="ARBA" id="ARBA00022801"/>
    </source>
</evidence>
<dbReference type="PROSITE" id="PS00629">
    <property type="entry name" value="IMP_1"/>
    <property type="match status" value="1"/>
</dbReference>
<dbReference type="Pfam" id="PF00459">
    <property type="entry name" value="Inositol_P"/>
    <property type="match status" value="1"/>
</dbReference>
<keyword evidence="3" id="KW-0378">Hydrolase</keyword>
<sequence length="265" mass="28024">MDPDIEQRIEFAIDLACRAGDLALSFFSVLDDLKIESKGHQDLVSNADREVELFIRVALKKAYPDDGVVGEEHELVEGCSKHIWVIDPIDGTANFVRGIPSWCVVIALMTSGVVTAGVIHDPLNGETFSASRGGGAFLNGKPIRATAATSLAEGSVGTGFSNRVEARNMAILIDHLLSEGGVFFRNASGALMLAYVAAGRLLGYCEEHMNAWDCLAGMLLVEEAGGTVLEPDPATVVSQGTMVIAGGKSVFGQLSSLCAHAFNGR</sequence>
<evidence type="ECO:0000256" key="1">
    <source>
        <dbReference type="ARBA" id="ARBA00009759"/>
    </source>
</evidence>
<dbReference type="SUPFAM" id="SSF56655">
    <property type="entry name" value="Carbohydrate phosphatase"/>
    <property type="match status" value="1"/>
</dbReference>
<evidence type="ECO:0000256" key="4">
    <source>
        <dbReference type="ARBA" id="ARBA00022842"/>
    </source>
</evidence>
<dbReference type="PRINTS" id="PR01959">
    <property type="entry name" value="SBIMPHPHTASE"/>
</dbReference>
<dbReference type="Gene3D" id="3.30.540.10">
    <property type="entry name" value="Fructose-1,6-Bisphosphatase, subunit A, domain 1"/>
    <property type="match status" value="1"/>
</dbReference>
<dbReference type="InterPro" id="IPR000760">
    <property type="entry name" value="Inositol_monophosphatase-like"/>
</dbReference>
<keyword evidence="4" id="KW-0460">Magnesium</keyword>
<dbReference type="Gene3D" id="3.40.190.80">
    <property type="match status" value="1"/>
</dbReference>
<evidence type="ECO:0000256" key="2">
    <source>
        <dbReference type="ARBA" id="ARBA00022723"/>
    </source>
</evidence>
<gene>
    <name evidence="5" type="ORF">N5A92_26870</name>
</gene>
<evidence type="ECO:0000313" key="6">
    <source>
        <dbReference type="Proteomes" id="UP001320831"/>
    </source>
</evidence>
<dbReference type="RefSeq" id="WP_260907669.1">
    <property type="nucleotide sequence ID" value="NZ_JAOCZP010000016.1"/>
</dbReference>
<dbReference type="Proteomes" id="UP001320831">
    <property type="component" value="Unassembled WGS sequence"/>
</dbReference>
<proteinExistence type="inferred from homology"/>
<dbReference type="EMBL" id="JAOCZP010000016">
    <property type="protein sequence ID" value="MCT7378635.1"/>
    <property type="molecule type" value="Genomic_DNA"/>
</dbReference>
<comment type="caution">
    <text evidence="5">The sequence shown here is derived from an EMBL/GenBank/DDBJ whole genome shotgun (WGS) entry which is preliminary data.</text>
</comment>
<comment type="similarity">
    <text evidence="1">Belongs to the inositol monophosphatase superfamily.</text>
</comment>
<evidence type="ECO:0000313" key="5">
    <source>
        <dbReference type="EMBL" id="MCT7378635.1"/>
    </source>
</evidence>
<name>A0ABT2LVT7_9HYPH</name>